<proteinExistence type="inferred from homology"/>
<dbReference type="InterPro" id="IPR005119">
    <property type="entry name" value="LysR_subst-bd"/>
</dbReference>
<feature type="domain" description="HTH lysR-type" evidence="5">
    <location>
        <begin position="1"/>
        <end position="65"/>
    </location>
</feature>
<dbReference type="CDD" id="cd08422">
    <property type="entry name" value="PBP2_CrgA_like"/>
    <property type="match status" value="1"/>
</dbReference>
<dbReference type="Pfam" id="PF03466">
    <property type="entry name" value="LysR_substrate"/>
    <property type="match status" value="1"/>
</dbReference>
<dbReference type="Pfam" id="PF00126">
    <property type="entry name" value="HTH_1"/>
    <property type="match status" value="1"/>
</dbReference>
<dbReference type="AlphaFoldDB" id="A0A511QPK6"/>
<accession>A0A511QPK6</accession>
<dbReference type="EMBL" id="BJXK01000005">
    <property type="protein sequence ID" value="GEM79271.1"/>
    <property type="molecule type" value="Genomic_DNA"/>
</dbReference>
<keyword evidence="4" id="KW-0804">Transcription</keyword>
<dbReference type="PANTHER" id="PTHR30537:SF5">
    <property type="entry name" value="HTH-TYPE TRANSCRIPTIONAL ACTIVATOR TTDR-RELATED"/>
    <property type="match status" value="1"/>
</dbReference>
<evidence type="ECO:0000256" key="2">
    <source>
        <dbReference type="ARBA" id="ARBA00023015"/>
    </source>
</evidence>
<keyword evidence="7" id="KW-1185">Reference proteome</keyword>
<dbReference type="FunFam" id="1.10.10.10:FF:000001">
    <property type="entry name" value="LysR family transcriptional regulator"/>
    <property type="match status" value="1"/>
</dbReference>
<evidence type="ECO:0000313" key="6">
    <source>
        <dbReference type="EMBL" id="GEM79271.1"/>
    </source>
</evidence>
<dbReference type="PROSITE" id="PS50931">
    <property type="entry name" value="HTH_LYSR"/>
    <property type="match status" value="1"/>
</dbReference>
<evidence type="ECO:0000256" key="4">
    <source>
        <dbReference type="ARBA" id="ARBA00023163"/>
    </source>
</evidence>
<dbReference type="RefSeq" id="WP_119008057.1">
    <property type="nucleotide sequence ID" value="NZ_BJXK01000005.1"/>
</dbReference>
<dbReference type="OrthoDB" id="9786526at2"/>
<reference evidence="6 7" key="1">
    <citation type="submission" date="2019-07" db="EMBL/GenBank/DDBJ databases">
        <title>Whole genome shotgun sequence of Vibrio superstes NBRC 103154.</title>
        <authorList>
            <person name="Hosoyama A."/>
            <person name="Uohara A."/>
            <person name="Ohji S."/>
            <person name="Ichikawa N."/>
        </authorList>
    </citation>
    <scope>NUCLEOTIDE SEQUENCE [LARGE SCALE GENOMIC DNA]</scope>
    <source>
        <strain evidence="6 7">NBRC 103154</strain>
    </source>
</reference>
<dbReference type="PANTHER" id="PTHR30537">
    <property type="entry name" value="HTH-TYPE TRANSCRIPTIONAL REGULATOR"/>
    <property type="match status" value="1"/>
</dbReference>
<dbReference type="GO" id="GO:0006351">
    <property type="term" value="P:DNA-templated transcription"/>
    <property type="evidence" value="ECO:0007669"/>
    <property type="project" value="TreeGrafter"/>
</dbReference>
<dbReference type="Gene3D" id="1.10.10.10">
    <property type="entry name" value="Winged helix-like DNA-binding domain superfamily/Winged helix DNA-binding domain"/>
    <property type="match status" value="1"/>
</dbReference>
<name>A0A511QPK6_9VIBR</name>
<dbReference type="GO" id="GO:0043565">
    <property type="term" value="F:sequence-specific DNA binding"/>
    <property type="evidence" value="ECO:0007669"/>
    <property type="project" value="TreeGrafter"/>
</dbReference>
<gene>
    <name evidence="6" type="ORF">VSU01S_15160</name>
</gene>
<dbReference type="InterPro" id="IPR036390">
    <property type="entry name" value="WH_DNA-bd_sf"/>
</dbReference>
<evidence type="ECO:0000256" key="1">
    <source>
        <dbReference type="ARBA" id="ARBA00009437"/>
    </source>
</evidence>
<dbReference type="InterPro" id="IPR000847">
    <property type="entry name" value="LysR_HTH_N"/>
</dbReference>
<evidence type="ECO:0000313" key="7">
    <source>
        <dbReference type="Proteomes" id="UP000321113"/>
    </source>
</evidence>
<dbReference type="InterPro" id="IPR036388">
    <property type="entry name" value="WH-like_DNA-bd_sf"/>
</dbReference>
<dbReference type="SUPFAM" id="SSF46785">
    <property type="entry name" value="Winged helix' DNA-binding domain"/>
    <property type="match status" value="1"/>
</dbReference>
<comment type="similarity">
    <text evidence="1">Belongs to the LysR transcriptional regulatory family.</text>
</comment>
<organism evidence="6 7">
    <name type="scientific">Vibrio superstes NBRC 103154</name>
    <dbReference type="NCBI Taxonomy" id="1219062"/>
    <lineage>
        <taxon>Bacteria</taxon>
        <taxon>Pseudomonadati</taxon>
        <taxon>Pseudomonadota</taxon>
        <taxon>Gammaproteobacteria</taxon>
        <taxon>Vibrionales</taxon>
        <taxon>Vibrionaceae</taxon>
        <taxon>Vibrio</taxon>
    </lineage>
</organism>
<sequence>MKTTQLVALLPDLATYTLVVQQGNFTNAANSLAMTPSAVSKTITRLESALAVKLIERTTRTLRITEEGQKVYEQAIQMLSAAEQAVELSTNSHSQAQGSLLVSAPEAFLSVVLQPLIIDFLKKYPDIQIKARAIDGAIDIQKQGIDVAFRLSEQPDEHLVLKELGETHLILCASKPYLMKHGTPKQPSDLLEHNCLYLAETEHDNIWTFHKDDKSQSVTVSGRYAVNQANLRFEGVKSHLGIGLFHDFVVANAVATGEVVQVLEDWTLTSNYHGNVLMQYAQTKYMPERLRLFIDFISQALSTSTQSPLSFKF</sequence>
<keyword evidence="3" id="KW-0238">DNA-binding</keyword>
<dbReference type="Gene3D" id="3.40.190.290">
    <property type="match status" value="1"/>
</dbReference>
<dbReference type="Proteomes" id="UP000321113">
    <property type="component" value="Unassembled WGS sequence"/>
</dbReference>
<evidence type="ECO:0000259" key="5">
    <source>
        <dbReference type="PROSITE" id="PS50931"/>
    </source>
</evidence>
<dbReference type="InterPro" id="IPR058163">
    <property type="entry name" value="LysR-type_TF_proteobact-type"/>
</dbReference>
<dbReference type="GO" id="GO:0003700">
    <property type="term" value="F:DNA-binding transcription factor activity"/>
    <property type="evidence" value="ECO:0007669"/>
    <property type="project" value="InterPro"/>
</dbReference>
<dbReference type="SUPFAM" id="SSF53850">
    <property type="entry name" value="Periplasmic binding protein-like II"/>
    <property type="match status" value="1"/>
</dbReference>
<comment type="caution">
    <text evidence="6">The sequence shown here is derived from an EMBL/GenBank/DDBJ whole genome shotgun (WGS) entry which is preliminary data.</text>
</comment>
<keyword evidence="2" id="KW-0805">Transcription regulation</keyword>
<protein>
    <submittedName>
        <fullName evidence="6">LysR family transcriptional regulator</fullName>
    </submittedName>
</protein>
<evidence type="ECO:0000256" key="3">
    <source>
        <dbReference type="ARBA" id="ARBA00023125"/>
    </source>
</evidence>